<keyword evidence="5" id="KW-0598">Phosphotransferase system</keyword>
<feature type="transmembrane region" description="Helical" evidence="9">
    <location>
        <begin position="98"/>
        <end position="120"/>
    </location>
</feature>
<dbReference type="Pfam" id="PF03609">
    <property type="entry name" value="EII-Sor"/>
    <property type="match status" value="1"/>
</dbReference>
<dbReference type="RefSeq" id="WP_126112143.1">
    <property type="nucleotide sequence ID" value="NZ_CP034465.1"/>
</dbReference>
<dbReference type="OrthoDB" id="1649937at2"/>
<dbReference type="GO" id="GO:0005886">
    <property type="term" value="C:plasma membrane"/>
    <property type="evidence" value="ECO:0007669"/>
    <property type="project" value="UniProtKB-SubCell"/>
</dbReference>
<dbReference type="PROSITE" id="PS51106">
    <property type="entry name" value="PTS_EIIC_TYPE_4"/>
    <property type="match status" value="1"/>
</dbReference>
<name>A0A3S9HDY2_9LACT</name>
<evidence type="ECO:0000256" key="3">
    <source>
        <dbReference type="ARBA" id="ARBA00022475"/>
    </source>
</evidence>
<evidence type="ECO:0000313" key="10">
    <source>
        <dbReference type="EMBL" id="AZP05589.1"/>
    </source>
</evidence>
<dbReference type="KEGG" id="jeh:EJN90_13635"/>
<dbReference type="PANTHER" id="PTHR32502:SF8">
    <property type="entry name" value="N-ACETYLGALACTOSAMINE PERMEASE IIC COMPONENT 1"/>
    <property type="match status" value="1"/>
</dbReference>
<sequence>MEITLLQALLLALVSGLCFAGVLLGLFTNRVIVLSFFVGLILGDVKTGLMMGAIGELAFMGFGVGAGGTVPPNPLGPGIVGTIMAITLKNQGITPESALALSYPFAVLFQLMQTFIYTLFAASPEAARRAIDKGNYKLFKFHANVTVLGFFIAGFIIALISALAMEPLRTFVELIPQSLIAGLTVAGGLLPAIGFAMILSVMISRDVIPYILLGYIAIAYLELPVMAIALLGAVFALIDYFQQEKNEELAMTQTNSFSEEDQYGI</sequence>
<keyword evidence="11" id="KW-1185">Reference proteome</keyword>
<dbReference type="Proteomes" id="UP000273326">
    <property type="component" value="Chromosome"/>
</dbReference>
<protein>
    <submittedName>
        <fullName evidence="10">PTS mannose/fructose/sorbose/N-acetylgalactosamine transporter subunit IIC</fullName>
    </submittedName>
</protein>
<organism evidence="10 11">
    <name type="scientific">Jeotgalibaca ciconiae</name>
    <dbReference type="NCBI Taxonomy" id="2496265"/>
    <lineage>
        <taxon>Bacteria</taxon>
        <taxon>Bacillati</taxon>
        <taxon>Bacillota</taxon>
        <taxon>Bacilli</taxon>
        <taxon>Lactobacillales</taxon>
        <taxon>Carnobacteriaceae</taxon>
        <taxon>Jeotgalibaca</taxon>
    </lineage>
</organism>
<evidence type="ECO:0000256" key="8">
    <source>
        <dbReference type="ARBA" id="ARBA00023136"/>
    </source>
</evidence>
<evidence type="ECO:0000256" key="4">
    <source>
        <dbReference type="ARBA" id="ARBA00022597"/>
    </source>
</evidence>
<evidence type="ECO:0000256" key="6">
    <source>
        <dbReference type="ARBA" id="ARBA00022692"/>
    </source>
</evidence>
<reference evidence="11" key="1">
    <citation type="submission" date="2018-12" db="EMBL/GenBank/DDBJ databases">
        <title>Complete genome sequencing of Jeotgalibaca sp. H21T32.</title>
        <authorList>
            <person name="Bae J.-W."/>
            <person name="Lee S.-Y."/>
        </authorList>
    </citation>
    <scope>NUCLEOTIDE SEQUENCE [LARGE SCALE GENOMIC DNA]</scope>
    <source>
        <strain evidence="11">H21T32</strain>
    </source>
</reference>
<feature type="transmembrane region" description="Helical" evidence="9">
    <location>
        <begin position="210"/>
        <end position="238"/>
    </location>
</feature>
<evidence type="ECO:0000256" key="1">
    <source>
        <dbReference type="ARBA" id="ARBA00004651"/>
    </source>
</evidence>
<keyword evidence="7 9" id="KW-1133">Transmembrane helix</keyword>
<accession>A0A3S9HDY2</accession>
<feature type="transmembrane region" description="Helical" evidence="9">
    <location>
        <begin position="179"/>
        <end position="203"/>
    </location>
</feature>
<keyword evidence="4" id="KW-0762">Sugar transport</keyword>
<dbReference type="EMBL" id="CP034465">
    <property type="protein sequence ID" value="AZP05589.1"/>
    <property type="molecule type" value="Genomic_DNA"/>
</dbReference>
<keyword evidence="6 9" id="KW-0812">Transmembrane</keyword>
<evidence type="ECO:0000256" key="7">
    <source>
        <dbReference type="ARBA" id="ARBA00022989"/>
    </source>
</evidence>
<keyword evidence="3" id="KW-1003">Cell membrane</keyword>
<proteinExistence type="predicted"/>
<evidence type="ECO:0000256" key="9">
    <source>
        <dbReference type="SAM" id="Phobius"/>
    </source>
</evidence>
<dbReference type="GO" id="GO:0009401">
    <property type="term" value="P:phosphoenolpyruvate-dependent sugar phosphotransferase system"/>
    <property type="evidence" value="ECO:0007669"/>
    <property type="project" value="UniProtKB-KW"/>
</dbReference>
<evidence type="ECO:0000256" key="2">
    <source>
        <dbReference type="ARBA" id="ARBA00022448"/>
    </source>
</evidence>
<dbReference type="InterPro" id="IPR050303">
    <property type="entry name" value="GatZ_KbaZ_carbometab"/>
</dbReference>
<gene>
    <name evidence="10" type="ORF">EJN90_13635</name>
</gene>
<feature type="transmembrane region" description="Helical" evidence="9">
    <location>
        <begin position="30"/>
        <end position="45"/>
    </location>
</feature>
<comment type="subcellular location">
    <subcellularLocation>
        <location evidence="1">Cell membrane</location>
        <topology evidence="1">Multi-pass membrane protein</topology>
    </subcellularLocation>
</comment>
<feature type="transmembrane region" description="Helical" evidence="9">
    <location>
        <begin position="141"/>
        <end position="164"/>
    </location>
</feature>
<evidence type="ECO:0000256" key="5">
    <source>
        <dbReference type="ARBA" id="ARBA00022683"/>
    </source>
</evidence>
<evidence type="ECO:0000313" key="11">
    <source>
        <dbReference type="Proteomes" id="UP000273326"/>
    </source>
</evidence>
<dbReference type="InterPro" id="IPR004700">
    <property type="entry name" value="PTS_IIC_man"/>
</dbReference>
<keyword evidence="2" id="KW-0813">Transport</keyword>
<dbReference type="AlphaFoldDB" id="A0A3S9HDY2"/>
<dbReference type="PANTHER" id="PTHR32502">
    <property type="entry name" value="N-ACETYLGALACTOSAMINE PERMEASE II COMPONENT-RELATED"/>
    <property type="match status" value="1"/>
</dbReference>
<keyword evidence="8 9" id="KW-0472">Membrane</keyword>